<keyword evidence="2" id="KW-1185">Reference proteome</keyword>
<protein>
    <submittedName>
        <fullName evidence="1">Uncharacterized protein</fullName>
    </submittedName>
</protein>
<evidence type="ECO:0000313" key="1">
    <source>
        <dbReference type="EMBL" id="KHG05089.1"/>
    </source>
</evidence>
<accession>A0A0B0MZY9</accession>
<name>A0A0B0MZY9_GOSAR</name>
<dbReference type="EMBL" id="JRRC01423441">
    <property type="protein sequence ID" value="KHG05089.1"/>
    <property type="molecule type" value="Genomic_DNA"/>
</dbReference>
<proteinExistence type="predicted"/>
<sequence>MIINHFHHELTLKSLFHELIIISFKYILVPSRNNFILILTFFIPNEPLRIIMSFTREILHTK</sequence>
<gene>
    <name evidence="1" type="ORF">F383_30984</name>
</gene>
<organism evidence="1 2">
    <name type="scientific">Gossypium arboreum</name>
    <name type="common">Tree cotton</name>
    <name type="synonym">Gossypium nanking</name>
    <dbReference type="NCBI Taxonomy" id="29729"/>
    <lineage>
        <taxon>Eukaryota</taxon>
        <taxon>Viridiplantae</taxon>
        <taxon>Streptophyta</taxon>
        <taxon>Embryophyta</taxon>
        <taxon>Tracheophyta</taxon>
        <taxon>Spermatophyta</taxon>
        <taxon>Magnoliopsida</taxon>
        <taxon>eudicotyledons</taxon>
        <taxon>Gunneridae</taxon>
        <taxon>Pentapetalae</taxon>
        <taxon>rosids</taxon>
        <taxon>malvids</taxon>
        <taxon>Malvales</taxon>
        <taxon>Malvaceae</taxon>
        <taxon>Malvoideae</taxon>
        <taxon>Gossypium</taxon>
    </lineage>
</organism>
<evidence type="ECO:0000313" key="2">
    <source>
        <dbReference type="Proteomes" id="UP000032142"/>
    </source>
</evidence>
<dbReference type="AlphaFoldDB" id="A0A0B0MZY9"/>
<reference evidence="2" key="1">
    <citation type="submission" date="2014-09" db="EMBL/GenBank/DDBJ databases">
        <authorList>
            <person name="Mudge J."/>
            <person name="Ramaraj T."/>
            <person name="Lindquist I.E."/>
            <person name="Bharti A.K."/>
            <person name="Sundararajan A."/>
            <person name="Cameron C.T."/>
            <person name="Woodward J.E."/>
            <person name="May G.D."/>
            <person name="Brubaker C."/>
            <person name="Broadhvest J."/>
            <person name="Wilkins T.A."/>
        </authorList>
    </citation>
    <scope>NUCLEOTIDE SEQUENCE</scope>
    <source>
        <strain evidence="2">cv. AKA8401</strain>
    </source>
</reference>
<dbReference type="Proteomes" id="UP000032142">
    <property type="component" value="Unassembled WGS sequence"/>
</dbReference>
<comment type="caution">
    <text evidence="1">The sequence shown here is derived from an EMBL/GenBank/DDBJ whole genome shotgun (WGS) entry which is preliminary data.</text>
</comment>